<dbReference type="GO" id="GO:0005829">
    <property type="term" value="C:cytosol"/>
    <property type="evidence" value="ECO:0007669"/>
    <property type="project" value="TreeGrafter"/>
</dbReference>
<dbReference type="SFLD" id="SFLDG01144">
    <property type="entry name" value="C2.B.4:_PGP_Like"/>
    <property type="match status" value="1"/>
</dbReference>
<dbReference type="PANTHER" id="PTHR10000:SF8">
    <property type="entry name" value="HAD SUPERFAMILY HYDROLASE-LIKE, TYPE 3"/>
    <property type="match status" value="1"/>
</dbReference>
<dbReference type="EMBL" id="LT906446">
    <property type="protein sequence ID" value="SNV04091.1"/>
    <property type="molecule type" value="Genomic_DNA"/>
</dbReference>
<dbReference type="PANTHER" id="PTHR10000">
    <property type="entry name" value="PHOSPHOSERINE PHOSPHATASE"/>
    <property type="match status" value="1"/>
</dbReference>
<dbReference type="Pfam" id="PF08282">
    <property type="entry name" value="Hydrolase_3"/>
    <property type="match status" value="1"/>
</dbReference>
<gene>
    <name evidence="1" type="primary">yidA_2</name>
    <name evidence="1" type="ORF">SAMEA4364220_01926</name>
</gene>
<dbReference type="NCBIfam" id="TIGR00099">
    <property type="entry name" value="Cof-subfamily"/>
    <property type="match status" value="1"/>
</dbReference>
<sequence length="270" mass="29734">MYKLIALDMDGTLLNSEKQITDRTKKTLAQARAKGVKIVLASGRPLAGLQPPLKELDLIHENEYVLSFNGALIVDAKTGEAVSKCILQGTDYKDLFKLSQELGVHCQAFSTKHGLVTNETSQYTEYEASINKLDINIINPLTDITDEDDIIKVMFIDPPEILDKAIANLPNWVKERYNVFKSAPFFLEITNKGVDKGVGLLQLADYLNIKQSETMACGDQGNDYTMIKAAGLGVAMENGIDKVKAIADYVTDTNDNDGVAKAIEKFVLNK</sequence>
<dbReference type="CDD" id="cd07516">
    <property type="entry name" value="HAD_Pase"/>
    <property type="match status" value="1"/>
</dbReference>
<dbReference type="GeneID" id="78507913"/>
<organism evidence="1 2">
    <name type="scientific">Megamonas hypermegale</name>
    <dbReference type="NCBI Taxonomy" id="158847"/>
    <lineage>
        <taxon>Bacteria</taxon>
        <taxon>Bacillati</taxon>
        <taxon>Bacillota</taxon>
        <taxon>Negativicutes</taxon>
        <taxon>Selenomonadales</taxon>
        <taxon>Selenomonadaceae</taxon>
        <taxon>Megamonas</taxon>
    </lineage>
</organism>
<dbReference type="InterPro" id="IPR000150">
    <property type="entry name" value="Cof"/>
</dbReference>
<dbReference type="NCBIfam" id="TIGR01484">
    <property type="entry name" value="HAD-SF-IIB"/>
    <property type="match status" value="1"/>
</dbReference>
<dbReference type="RefSeq" id="WP_027889081.1">
    <property type="nucleotide sequence ID" value="NZ_LT906446.1"/>
</dbReference>
<proteinExistence type="predicted"/>
<dbReference type="AlphaFoldDB" id="A0A239U1R5"/>
<dbReference type="InterPro" id="IPR006379">
    <property type="entry name" value="HAD-SF_hydro_IIB"/>
</dbReference>
<dbReference type="eggNOG" id="COG0561">
    <property type="taxonomic scope" value="Bacteria"/>
</dbReference>
<dbReference type="InterPro" id="IPR023214">
    <property type="entry name" value="HAD_sf"/>
</dbReference>
<dbReference type="GO" id="GO:0016791">
    <property type="term" value="F:phosphatase activity"/>
    <property type="evidence" value="ECO:0007669"/>
    <property type="project" value="TreeGrafter"/>
</dbReference>
<evidence type="ECO:0000313" key="1">
    <source>
        <dbReference type="EMBL" id="SNV04091.1"/>
    </source>
</evidence>
<dbReference type="NCBIfam" id="NF007806">
    <property type="entry name" value="PRK10513.1"/>
    <property type="match status" value="1"/>
</dbReference>
<dbReference type="InterPro" id="IPR036412">
    <property type="entry name" value="HAD-like_sf"/>
</dbReference>
<dbReference type="Gene3D" id="3.30.1240.10">
    <property type="match status" value="1"/>
</dbReference>
<protein>
    <submittedName>
        <fullName evidence="1">Phosphatase YidA</fullName>
        <ecNumber evidence="1">3.1.3.-</ecNumber>
    </submittedName>
</protein>
<dbReference type="PROSITE" id="PS01228">
    <property type="entry name" value="COF_1"/>
    <property type="match status" value="1"/>
</dbReference>
<dbReference type="PROSITE" id="PS01229">
    <property type="entry name" value="COF_2"/>
    <property type="match status" value="1"/>
</dbReference>
<reference evidence="1 2" key="1">
    <citation type="submission" date="2017-06" db="EMBL/GenBank/DDBJ databases">
        <authorList>
            <consortium name="Pathogen Informatics"/>
        </authorList>
    </citation>
    <scope>NUCLEOTIDE SEQUENCE [LARGE SCALE GENOMIC DNA]</scope>
    <source>
        <strain evidence="1 2">NCTC10570</strain>
    </source>
</reference>
<accession>A0A239U1R5</accession>
<dbReference type="SUPFAM" id="SSF56784">
    <property type="entry name" value="HAD-like"/>
    <property type="match status" value="1"/>
</dbReference>
<dbReference type="GO" id="GO:0000287">
    <property type="term" value="F:magnesium ion binding"/>
    <property type="evidence" value="ECO:0007669"/>
    <property type="project" value="TreeGrafter"/>
</dbReference>
<dbReference type="EC" id="3.1.3.-" evidence="1"/>
<dbReference type="Gene3D" id="3.40.50.1000">
    <property type="entry name" value="HAD superfamily/HAD-like"/>
    <property type="match status" value="1"/>
</dbReference>
<evidence type="ECO:0000313" key="2">
    <source>
        <dbReference type="Proteomes" id="UP000215383"/>
    </source>
</evidence>
<keyword evidence="2" id="KW-1185">Reference proteome</keyword>
<dbReference type="Proteomes" id="UP000215383">
    <property type="component" value="Chromosome 1"/>
</dbReference>
<keyword evidence="1" id="KW-0378">Hydrolase</keyword>
<dbReference type="SFLD" id="SFLDS00003">
    <property type="entry name" value="Haloacid_Dehalogenase"/>
    <property type="match status" value="1"/>
</dbReference>
<dbReference type="SFLD" id="SFLDG01140">
    <property type="entry name" value="C2.B:_Phosphomannomutase_and_P"/>
    <property type="match status" value="1"/>
</dbReference>
<name>A0A239U1R5_9FIRM</name>